<evidence type="ECO:0000256" key="7">
    <source>
        <dbReference type="ARBA" id="ARBA00023065"/>
    </source>
</evidence>
<keyword evidence="7 9" id="KW-0406">Ion transport</keyword>
<accession>G0URH9</accession>
<evidence type="ECO:0000256" key="4">
    <source>
        <dbReference type="ARBA" id="ARBA00022692"/>
    </source>
</evidence>
<evidence type="ECO:0000256" key="9">
    <source>
        <dbReference type="RuleBase" id="RU363060"/>
    </source>
</evidence>
<evidence type="ECO:0000313" key="11">
    <source>
        <dbReference type="EMBL" id="CCC91991.1"/>
    </source>
</evidence>
<feature type="transmembrane region" description="Helical" evidence="9">
    <location>
        <begin position="47"/>
        <end position="71"/>
    </location>
</feature>
<dbReference type="CDD" id="cd18175">
    <property type="entry name" value="ATP-synt_Vo_c_ATP6C_rpt1"/>
    <property type="match status" value="1"/>
</dbReference>
<name>G0URH9_TRYCI</name>
<feature type="transmembrane region" description="Helical" evidence="9">
    <location>
        <begin position="91"/>
        <end position="112"/>
    </location>
</feature>
<dbReference type="FunFam" id="1.20.120.610:FF:000001">
    <property type="entry name" value="V-type proton ATPase proteolipid subunit"/>
    <property type="match status" value="1"/>
</dbReference>
<protein>
    <recommendedName>
        <fullName evidence="9">V-type proton ATPase proteolipid subunit</fullName>
    </recommendedName>
</protein>
<comment type="subcellular location">
    <subcellularLocation>
        <location evidence="1">Membrane</location>
        <topology evidence="1">Multi-pass membrane protein</topology>
    </subcellularLocation>
    <subcellularLocation>
        <location evidence="9">Vacuole membrane</location>
        <topology evidence="9">Multi-pass membrane protein</topology>
    </subcellularLocation>
</comment>
<keyword evidence="9" id="KW-0926">Vacuole</keyword>
<dbReference type="InterPro" id="IPR011555">
    <property type="entry name" value="ATPase_proteolipid_su_C_euk"/>
</dbReference>
<dbReference type="InterPro" id="IPR035921">
    <property type="entry name" value="F/V-ATP_Csub_sf"/>
</dbReference>
<dbReference type="GO" id="GO:0033179">
    <property type="term" value="C:proton-transporting V-type ATPase, V0 domain"/>
    <property type="evidence" value="ECO:0007669"/>
    <property type="project" value="InterPro"/>
</dbReference>
<dbReference type="Gene3D" id="1.20.120.610">
    <property type="entry name" value="lithium bound rotor ring of v- atpase"/>
    <property type="match status" value="1"/>
</dbReference>
<dbReference type="InterPro" id="IPR000245">
    <property type="entry name" value="ATPase_proteolipid_csu"/>
</dbReference>
<dbReference type="PANTHER" id="PTHR10263">
    <property type="entry name" value="V-TYPE PROTON ATPASE PROTEOLIPID SUBUNIT"/>
    <property type="match status" value="1"/>
</dbReference>
<keyword evidence="5 9" id="KW-0375">Hydrogen ion transport</keyword>
<dbReference type="Pfam" id="PF00137">
    <property type="entry name" value="ATP-synt_C"/>
    <property type="match status" value="2"/>
</dbReference>
<evidence type="ECO:0000256" key="3">
    <source>
        <dbReference type="ARBA" id="ARBA00022448"/>
    </source>
</evidence>
<proteinExistence type="inferred from homology"/>
<evidence type="ECO:0000256" key="6">
    <source>
        <dbReference type="ARBA" id="ARBA00022989"/>
    </source>
</evidence>
<dbReference type="AlphaFoldDB" id="G0URH9"/>
<reference evidence="11" key="1">
    <citation type="journal article" date="2012" name="Proc. Natl. Acad. Sci. U.S.A.">
        <title>Antigenic diversity is generated by distinct evolutionary mechanisms in African trypanosome species.</title>
        <authorList>
            <person name="Jackson A.P."/>
            <person name="Berry A."/>
            <person name="Aslett M."/>
            <person name="Allison H.C."/>
            <person name="Burton P."/>
            <person name="Vavrova-Anderson J."/>
            <person name="Brown R."/>
            <person name="Browne H."/>
            <person name="Corton N."/>
            <person name="Hauser H."/>
            <person name="Gamble J."/>
            <person name="Gilderthorp R."/>
            <person name="Marcello L."/>
            <person name="McQuillan J."/>
            <person name="Otto T.D."/>
            <person name="Quail M.A."/>
            <person name="Sanders M.J."/>
            <person name="van Tonder A."/>
            <person name="Ginger M.L."/>
            <person name="Field M.C."/>
            <person name="Barry J.D."/>
            <person name="Hertz-Fowler C."/>
            <person name="Berriman M."/>
        </authorList>
    </citation>
    <scope>NUCLEOTIDE SEQUENCE</scope>
    <source>
        <strain evidence="11">IL3000</strain>
    </source>
</reference>
<organism evidence="11">
    <name type="scientific">Trypanosoma congolense (strain IL3000)</name>
    <dbReference type="NCBI Taxonomy" id="1068625"/>
    <lineage>
        <taxon>Eukaryota</taxon>
        <taxon>Discoba</taxon>
        <taxon>Euglenozoa</taxon>
        <taxon>Kinetoplastea</taxon>
        <taxon>Metakinetoplastina</taxon>
        <taxon>Trypanosomatida</taxon>
        <taxon>Trypanosomatidae</taxon>
        <taxon>Trypanosoma</taxon>
        <taxon>Nannomonas</taxon>
    </lineage>
</organism>
<evidence type="ECO:0000256" key="2">
    <source>
        <dbReference type="ARBA" id="ARBA00007296"/>
    </source>
</evidence>
<gene>
    <name evidence="11" type="ORF">TCIL3000_8_2100</name>
</gene>
<dbReference type="EMBL" id="HE575321">
    <property type="protein sequence ID" value="CCC91991.1"/>
    <property type="molecule type" value="Genomic_DNA"/>
</dbReference>
<evidence type="ECO:0000259" key="10">
    <source>
        <dbReference type="Pfam" id="PF00137"/>
    </source>
</evidence>
<feature type="domain" description="V-ATPase proteolipid subunit C-like" evidence="10">
    <location>
        <begin position="130"/>
        <end position="189"/>
    </location>
</feature>
<dbReference type="CDD" id="cd18176">
    <property type="entry name" value="ATP-synt_Vo_c_ATP6C_rpt2"/>
    <property type="match status" value="1"/>
</dbReference>
<evidence type="ECO:0000256" key="5">
    <source>
        <dbReference type="ARBA" id="ARBA00022781"/>
    </source>
</evidence>
<keyword evidence="6 9" id="KW-1133">Transmembrane helix</keyword>
<dbReference type="VEuPathDB" id="TriTrypDB:TcIL3000_8_2100"/>
<comment type="similarity">
    <text evidence="2 9">Belongs to the V-ATPase proteolipid subunit family.</text>
</comment>
<feature type="transmembrane region" description="Helical" evidence="9">
    <location>
        <begin position="165"/>
        <end position="188"/>
    </location>
</feature>
<dbReference type="NCBIfam" id="TIGR01100">
    <property type="entry name" value="V_ATP_synt_C"/>
    <property type="match status" value="1"/>
</dbReference>
<feature type="transmembrane region" description="Helical" evidence="9">
    <location>
        <begin position="133"/>
        <end position="159"/>
    </location>
</feature>
<sequence length="201" mass="21346">MYVFLCISRLTFSYYCYLLQCRGDKPIGTSFRVCDQMLDDDSCQPQAVLFGMLGAAASLAFSNIGAAYGTAKAGVAVAHLGIVEPSRVMRGIVPVVMAGILGIYGLIVSVIISNNLKTSGYMMFSGFMHFGAGLAAGIASLASGYAIGIVGDICCFAYAKTEKIFVPMILMLIFAEALGLYGLIMALLMNNRATSYKATCK</sequence>
<evidence type="ECO:0000256" key="1">
    <source>
        <dbReference type="ARBA" id="ARBA00004141"/>
    </source>
</evidence>
<keyword evidence="3 9" id="KW-0813">Transport</keyword>
<dbReference type="PRINTS" id="PR00122">
    <property type="entry name" value="VACATPASE"/>
</dbReference>
<dbReference type="GO" id="GO:0005774">
    <property type="term" value="C:vacuolar membrane"/>
    <property type="evidence" value="ECO:0007669"/>
    <property type="project" value="UniProtKB-SubCell"/>
</dbReference>
<dbReference type="SUPFAM" id="SSF81333">
    <property type="entry name" value="F1F0 ATP synthase subunit C"/>
    <property type="match status" value="2"/>
</dbReference>
<dbReference type="InterPro" id="IPR002379">
    <property type="entry name" value="ATPase_proteolipid_c-like_dom"/>
</dbReference>
<evidence type="ECO:0000256" key="8">
    <source>
        <dbReference type="ARBA" id="ARBA00023136"/>
    </source>
</evidence>
<keyword evidence="4 9" id="KW-0812">Transmembrane</keyword>
<dbReference type="GO" id="GO:0046961">
    <property type="term" value="F:proton-transporting ATPase activity, rotational mechanism"/>
    <property type="evidence" value="ECO:0007669"/>
    <property type="project" value="InterPro"/>
</dbReference>
<feature type="domain" description="V-ATPase proteolipid subunit C-like" evidence="10">
    <location>
        <begin position="53"/>
        <end position="112"/>
    </location>
</feature>
<keyword evidence="8 9" id="KW-0472">Membrane</keyword>